<reference evidence="3" key="1">
    <citation type="journal article" date="2019" name="Int. J. Syst. Evol. Microbiol.">
        <title>The Global Catalogue of Microorganisms (GCM) 10K type strain sequencing project: providing services to taxonomists for standard genome sequencing and annotation.</title>
        <authorList>
            <consortium name="The Broad Institute Genomics Platform"/>
            <consortium name="The Broad Institute Genome Sequencing Center for Infectious Disease"/>
            <person name="Wu L."/>
            <person name="Ma J."/>
        </authorList>
    </citation>
    <scope>NUCLEOTIDE SEQUENCE [LARGE SCALE GENOMIC DNA]</scope>
    <source>
        <strain evidence="3">KCTC 15012</strain>
    </source>
</reference>
<feature type="region of interest" description="Disordered" evidence="1">
    <location>
        <begin position="1"/>
        <end position="23"/>
    </location>
</feature>
<feature type="region of interest" description="Disordered" evidence="1">
    <location>
        <begin position="84"/>
        <end position="111"/>
    </location>
</feature>
<name>A0ABW5CHF8_9PROT</name>
<accession>A0ABW5CHF8</accession>
<evidence type="ECO:0000256" key="1">
    <source>
        <dbReference type="SAM" id="MobiDB-lite"/>
    </source>
</evidence>
<gene>
    <name evidence="2" type="ORF">ACFSNB_17195</name>
</gene>
<protein>
    <submittedName>
        <fullName evidence="2">Uncharacterized protein</fullName>
    </submittedName>
</protein>
<proteinExistence type="predicted"/>
<keyword evidence="3" id="KW-1185">Reference proteome</keyword>
<dbReference type="Proteomes" id="UP001597296">
    <property type="component" value="Unassembled WGS sequence"/>
</dbReference>
<evidence type="ECO:0000313" key="2">
    <source>
        <dbReference type="EMBL" id="MFD2235540.1"/>
    </source>
</evidence>
<comment type="caution">
    <text evidence="2">The sequence shown here is derived from an EMBL/GenBank/DDBJ whole genome shotgun (WGS) entry which is preliminary data.</text>
</comment>
<organism evidence="2 3">
    <name type="scientific">Phaeospirillum tilakii</name>
    <dbReference type="NCBI Taxonomy" id="741673"/>
    <lineage>
        <taxon>Bacteria</taxon>
        <taxon>Pseudomonadati</taxon>
        <taxon>Pseudomonadota</taxon>
        <taxon>Alphaproteobacteria</taxon>
        <taxon>Rhodospirillales</taxon>
        <taxon>Rhodospirillaceae</taxon>
        <taxon>Phaeospirillum</taxon>
    </lineage>
</organism>
<feature type="compositionally biased region" description="Basic and acidic residues" evidence="1">
    <location>
        <begin position="8"/>
        <end position="17"/>
    </location>
</feature>
<dbReference type="RefSeq" id="WP_377318815.1">
    <property type="nucleotide sequence ID" value="NZ_JBHUIY010000052.1"/>
</dbReference>
<sequence>MPTDTEPDPGRGRREGESGDDEETLAALAATADPAERMRLMAALMISRALAAREGDGRDADSRIASAIRAAATATRVELAARKAQSAAGESDQSLAARLARAKQRLDREKP</sequence>
<dbReference type="EMBL" id="JBHUIY010000052">
    <property type="protein sequence ID" value="MFD2235540.1"/>
    <property type="molecule type" value="Genomic_DNA"/>
</dbReference>
<evidence type="ECO:0000313" key="3">
    <source>
        <dbReference type="Proteomes" id="UP001597296"/>
    </source>
</evidence>